<dbReference type="Pfam" id="PF07592">
    <property type="entry name" value="DDE_Tnp_ISAZ013"/>
    <property type="match status" value="1"/>
</dbReference>
<name>A0A941GXC1_9CHRO</name>
<reference evidence="1" key="1">
    <citation type="submission" date="2021-02" db="EMBL/GenBank/DDBJ databases">
        <title>Metagenome analyses of Stigonema ocellatum DSM 106950, Chlorogloea purpurea SAG 13.99 and Gomphosphaeria aponina DSM 107014.</title>
        <authorList>
            <person name="Marter P."/>
            <person name="Huang S."/>
        </authorList>
    </citation>
    <scope>NUCLEOTIDE SEQUENCE</scope>
    <source>
        <strain evidence="1">JP213</strain>
    </source>
</reference>
<accession>A0A941GXC1</accession>
<gene>
    <name evidence="1" type="ORF">DSM107014_13170</name>
</gene>
<dbReference type="EMBL" id="JADQBC010000090">
    <property type="protein sequence ID" value="MBR8828831.1"/>
    <property type="molecule type" value="Genomic_DNA"/>
</dbReference>
<comment type="caution">
    <text evidence="1">The sequence shown here is derived from an EMBL/GenBank/DDBJ whole genome shotgun (WGS) entry which is preliminary data.</text>
</comment>
<evidence type="ECO:0000313" key="1">
    <source>
        <dbReference type="EMBL" id="MBR8828831.1"/>
    </source>
</evidence>
<dbReference type="Proteomes" id="UP000767446">
    <property type="component" value="Unassembled WGS sequence"/>
</dbReference>
<dbReference type="InterPro" id="IPR011518">
    <property type="entry name" value="Transposase_36"/>
</dbReference>
<proteinExistence type="predicted"/>
<protein>
    <submittedName>
        <fullName evidence="1">ISAzo13 family transposase</fullName>
    </submittedName>
</protein>
<dbReference type="NCBIfam" id="NF033519">
    <property type="entry name" value="transpos_ISAzo13"/>
    <property type="match status" value="1"/>
</dbReference>
<sequence length="369" mass="41885">MDNDSKLAEKLNSILPYLNERQKRLLLAAEARSWGYGGVSRVSRISGISRPTIYQGLRELEQEPLDPGRIRQSGGGRKMIEEIDSTILNDLDQLIDPDTRGDPMSPLRWTCKSTRQLARALQAQGHRVSHQLVSELLRSTGYSLQGNAKIIEGKQHAGRDEQFQYLDKQSKAFLKQGLPVVSMDAKKKELVGTFKNQGREWQPQQQPVEVNVHDFPDPQLGKAIPYGVYDIGQNVGWVSVGQDHDTASFAVATLYRWWQVLGIITYPEAKKLLISADCGGSNGYRLRLWKLELQKFADQTGLEVTVCHLPPGTSKWNKIEHRLLDLLQKSFDAIIKGCLFFCRWRYLRLATPTHNLSLSWFQQITTNNT</sequence>
<dbReference type="AlphaFoldDB" id="A0A941GXC1"/>
<evidence type="ECO:0000313" key="2">
    <source>
        <dbReference type="Proteomes" id="UP000767446"/>
    </source>
</evidence>
<organism evidence="1 2">
    <name type="scientific">Gomphosphaeria aponina SAG 52.96 = DSM 107014</name>
    <dbReference type="NCBI Taxonomy" id="1521640"/>
    <lineage>
        <taxon>Bacteria</taxon>
        <taxon>Bacillati</taxon>
        <taxon>Cyanobacteriota</taxon>
        <taxon>Cyanophyceae</taxon>
        <taxon>Oscillatoriophycideae</taxon>
        <taxon>Chroococcales</taxon>
        <taxon>Gomphosphaeriaceae</taxon>
        <taxon>Gomphosphaeria</taxon>
    </lineage>
</organism>